<dbReference type="EMBL" id="KJ572569">
    <property type="protein sequence ID" value="AIZ76643.1"/>
    <property type="molecule type" value="Genomic_RNA"/>
</dbReference>
<reference evidence="2" key="1">
    <citation type="journal article" date="2014" name="Virology">
        <title>Development of a virus detection and discovery pipeline using next generation sequencing.</title>
        <authorList>
            <person name="Ho T."/>
            <person name="Tzanetakis I.E."/>
        </authorList>
    </citation>
    <scope>NUCLEOTIDE SEQUENCE</scope>
    <source>
        <strain evidence="2">BCWVA-3</strain>
    </source>
</reference>
<feature type="non-terminal residue" evidence="2">
    <location>
        <position position="150"/>
    </location>
</feature>
<evidence type="ECO:0000256" key="1">
    <source>
        <dbReference type="SAM" id="Phobius"/>
    </source>
</evidence>
<name>A0A0A7M8W0_9SECO</name>
<sequence length="150" mass="16560">STVGATVNSFWYGFKFLLGSVRIGFTTWRGVLSLFGVITSLVIWGSIPDGKKLTSFAAKFKAAGEKGKSLSQIASGLKSITTLSASIAKWISEWVLSLYGNVVPPSESKLQTMLDFDLKGWINDVREFALLENKFNDFGSMEHVEKSRRL</sequence>
<keyword evidence="1" id="KW-0472">Membrane</keyword>
<accession>A0A0A7M8W0</accession>
<evidence type="ECO:0000313" key="2">
    <source>
        <dbReference type="EMBL" id="AIZ76643.1"/>
    </source>
</evidence>
<keyword evidence="1" id="KW-0812">Transmembrane</keyword>
<organism evidence="2">
    <name type="scientific">Blackcurrant waikavirus A</name>
    <dbReference type="NCBI Taxonomy" id="1569061"/>
    <lineage>
        <taxon>Viruses</taxon>
        <taxon>Riboviria</taxon>
        <taxon>Orthornavirae</taxon>
        <taxon>Pisuviricota</taxon>
        <taxon>Pisoniviricetes</taxon>
        <taxon>Picornavirales</taxon>
        <taxon>Secoviridae</taxon>
        <taxon>Waikavirus</taxon>
        <taxon>Ritunrivirus</taxon>
        <taxon>Waikavirus ribesnigri</taxon>
    </lineage>
</organism>
<feature type="non-terminal residue" evidence="2">
    <location>
        <position position="1"/>
    </location>
</feature>
<keyword evidence="1" id="KW-1133">Transmembrane helix</keyword>
<feature type="transmembrane region" description="Helical" evidence="1">
    <location>
        <begin position="27"/>
        <end position="47"/>
    </location>
</feature>
<protein>
    <submittedName>
        <fullName evidence="2">Polyprotein</fullName>
    </submittedName>
</protein>
<proteinExistence type="predicted"/>